<evidence type="ECO:0000256" key="2">
    <source>
        <dbReference type="SAM" id="Phobius"/>
    </source>
</evidence>
<keyword evidence="2" id="KW-0472">Membrane</keyword>
<dbReference type="Proteomes" id="UP000003544">
    <property type="component" value="Unassembled WGS sequence"/>
</dbReference>
<dbReference type="AlphaFoldDB" id="F5T0N5"/>
<evidence type="ECO:0000259" key="3">
    <source>
        <dbReference type="Pfam" id="PF07916"/>
    </source>
</evidence>
<feature type="transmembrane region" description="Helical" evidence="2">
    <location>
        <begin position="406"/>
        <end position="423"/>
    </location>
</feature>
<reference evidence="4 5" key="1">
    <citation type="journal article" date="2011" name="J. Bacteriol.">
        <title>Draft genome sequence of Methylophaga aminisulfidivorans MP T.</title>
        <authorList>
            <person name="Han G.H."/>
            <person name="Kim W."/>
            <person name="Chun J."/>
            <person name="Kim S.W."/>
        </authorList>
    </citation>
    <scope>NUCLEOTIDE SEQUENCE [LARGE SCALE GENOMIC DNA]</scope>
    <source>
        <strain evidence="5">MP(T)</strain>
    </source>
</reference>
<name>F5T0N5_9GAMM</name>
<feature type="transmembrane region" description="Helical" evidence="2">
    <location>
        <begin position="453"/>
        <end position="474"/>
    </location>
</feature>
<keyword evidence="2" id="KW-0812">Transmembrane</keyword>
<accession>F5T0N5</accession>
<dbReference type="RefSeq" id="WP_007146073.1">
    <property type="nucleotide sequence ID" value="NZ_AFIG01000002.1"/>
</dbReference>
<keyword evidence="5" id="KW-1185">Reference proteome</keyword>
<evidence type="ECO:0000313" key="4">
    <source>
        <dbReference type="EMBL" id="EGL53825.1"/>
    </source>
</evidence>
<dbReference type="OrthoDB" id="5645662at2"/>
<gene>
    <name evidence="4" type="ORF">MAMP_00023</name>
</gene>
<feature type="transmembrane region" description="Helical" evidence="2">
    <location>
        <begin position="376"/>
        <end position="394"/>
    </location>
</feature>
<comment type="caution">
    <text evidence="4">The sequence shown here is derived from an EMBL/GenBank/DDBJ whole genome shotgun (WGS) entry which is preliminary data.</text>
</comment>
<feature type="transmembrane region" description="Helical" evidence="2">
    <location>
        <begin position="71"/>
        <end position="92"/>
    </location>
</feature>
<proteinExistence type="predicted"/>
<dbReference type="eggNOG" id="ENOG502Z7QR">
    <property type="taxonomic scope" value="Bacteria"/>
</dbReference>
<feature type="domain" description="TraG N-terminal Proteobacteria" evidence="3">
    <location>
        <begin position="8"/>
        <end position="496"/>
    </location>
</feature>
<feature type="transmembrane region" description="Helical" evidence="2">
    <location>
        <begin position="21"/>
        <end position="41"/>
    </location>
</feature>
<sequence>MATGSFIEMFMTTFGWHLYEIVWGIISSTGLAYLPFFAVIIDNVIKPIESQEAKAAAVTSLRRLEIDIIRLIFMMILAVSPYMTIQFGAISYTKACQADTGTPGETIKAGNSGTRFDSIFKSNLLNNQEAKAPPWFYIVMSITGGINDAVIVRLPCEINMRQAAYEMSSTNIQNPHLKRQTERFVKECYKPAVADFYNERRQLPDEFEINDIDWPGSKYFNQNYYNSAYAKHQVPGFRFDKNRESDKAYVSKDQEGATPEYGYPSCSEWWNSPQGIKAGLVEEFPAPLMHKITTWTAESSLEAENQAIRQMLKNEGPEMTKGLDISGNGKSSGLDRESFTDAIYDVGGSIIGTSGVWLAEVLIAPVTYAVTQMAPYVQATMLMTTYFLLPWVLIVGNYSWSTIKTATITIFAVKFWTSIWAVADFLDNKLAQVLSEASGNTGIMGFFDHQNQLMASMIDIIMLGIYTAVPYYFLQMLGWAGEHGASAPTSTTSAMTNEGRAAGQKGASIAEGAITK</sequence>
<evidence type="ECO:0000313" key="5">
    <source>
        <dbReference type="Proteomes" id="UP000003544"/>
    </source>
</evidence>
<keyword evidence="2" id="KW-1133">Transmembrane helix</keyword>
<dbReference type="STRING" id="1026882.MAMP_00023"/>
<dbReference type="InterPro" id="IPR012931">
    <property type="entry name" value="TraG_N_Proteobacteria"/>
</dbReference>
<organism evidence="4 5">
    <name type="scientific">Methylophaga aminisulfidivorans MP</name>
    <dbReference type="NCBI Taxonomy" id="1026882"/>
    <lineage>
        <taxon>Bacteria</taxon>
        <taxon>Pseudomonadati</taxon>
        <taxon>Pseudomonadota</taxon>
        <taxon>Gammaproteobacteria</taxon>
        <taxon>Thiotrichales</taxon>
        <taxon>Piscirickettsiaceae</taxon>
        <taxon>Methylophaga</taxon>
    </lineage>
</organism>
<protein>
    <submittedName>
        <fullName evidence="4">Putative membrane protein</fullName>
    </submittedName>
</protein>
<dbReference type="EMBL" id="AFIG01000002">
    <property type="protein sequence ID" value="EGL53825.1"/>
    <property type="molecule type" value="Genomic_DNA"/>
</dbReference>
<feature type="region of interest" description="Disordered" evidence="1">
    <location>
        <begin position="488"/>
        <end position="507"/>
    </location>
</feature>
<evidence type="ECO:0000256" key="1">
    <source>
        <dbReference type="SAM" id="MobiDB-lite"/>
    </source>
</evidence>
<dbReference type="Pfam" id="PF07916">
    <property type="entry name" value="TraG_N"/>
    <property type="match status" value="1"/>
</dbReference>